<feature type="region of interest" description="Disordered" evidence="1">
    <location>
        <begin position="65"/>
        <end position="112"/>
    </location>
</feature>
<dbReference type="Proteomes" id="UP000199202">
    <property type="component" value="Unassembled WGS sequence"/>
</dbReference>
<organism evidence="2 3">
    <name type="scientific">Nonomuraea jiangxiensis</name>
    <dbReference type="NCBI Taxonomy" id="633440"/>
    <lineage>
        <taxon>Bacteria</taxon>
        <taxon>Bacillati</taxon>
        <taxon>Actinomycetota</taxon>
        <taxon>Actinomycetes</taxon>
        <taxon>Streptosporangiales</taxon>
        <taxon>Streptosporangiaceae</taxon>
        <taxon>Nonomuraea</taxon>
    </lineage>
</organism>
<dbReference type="InterPro" id="IPR012349">
    <property type="entry name" value="Split_barrel_FMN-bd"/>
</dbReference>
<name>A0A1G8BPU3_9ACTN</name>
<keyword evidence="3" id="KW-1185">Reference proteome</keyword>
<accession>A0A1G8BPU3</accession>
<reference evidence="2 3" key="1">
    <citation type="submission" date="2016-10" db="EMBL/GenBank/DDBJ databases">
        <authorList>
            <person name="de Groot N.N."/>
        </authorList>
    </citation>
    <scope>NUCLEOTIDE SEQUENCE [LARGE SCALE GENOMIC DNA]</scope>
    <source>
        <strain evidence="2 3">CGMCC 4.6533</strain>
    </source>
</reference>
<evidence type="ECO:0000313" key="3">
    <source>
        <dbReference type="Proteomes" id="UP000199202"/>
    </source>
</evidence>
<evidence type="ECO:0000256" key="1">
    <source>
        <dbReference type="SAM" id="MobiDB-lite"/>
    </source>
</evidence>
<proteinExistence type="predicted"/>
<sequence>MTDADLDAHARSLMDANLYAVVGTVDADGIPWTSPVYFATADYAEIFWVSGRDLDRGIEIYPGEPSRGGAALPRPEQVARKRRAQPCLPRRRHHTPERRRRHIPVPTIGPCR</sequence>
<dbReference type="EMBL" id="FNDJ01000002">
    <property type="protein sequence ID" value="SDH35171.1"/>
    <property type="molecule type" value="Genomic_DNA"/>
</dbReference>
<dbReference type="AlphaFoldDB" id="A0A1G8BPU3"/>
<dbReference type="Gene3D" id="2.30.110.10">
    <property type="entry name" value="Electron Transport, Fmn-binding Protein, Chain A"/>
    <property type="match status" value="1"/>
</dbReference>
<gene>
    <name evidence="2" type="ORF">SAMN05421869_10287</name>
</gene>
<dbReference type="SUPFAM" id="SSF50475">
    <property type="entry name" value="FMN-binding split barrel"/>
    <property type="match status" value="1"/>
</dbReference>
<dbReference type="STRING" id="633440.SAMN05421869_10287"/>
<feature type="compositionally biased region" description="Basic residues" evidence="1">
    <location>
        <begin position="80"/>
        <end position="103"/>
    </location>
</feature>
<protein>
    <submittedName>
        <fullName evidence="2">Pyridoxamine 5'-phosphate oxidase</fullName>
    </submittedName>
</protein>
<dbReference type="RefSeq" id="WP_090929335.1">
    <property type="nucleotide sequence ID" value="NZ_FNDJ01000002.1"/>
</dbReference>
<evidence type="ECO:0000313" key="2">
    <source>
        <dbReference type="EMBL" id="SDH35171.1"/>
    </source>
</evidence>
<dbReference type="OrthoDB" id="9788889at2"/>